<gene>
    <name evidence="2" type="ORF">EYF80_026780</name>
</gene>
<evidence type="ECO:0000313" key="2">
    <source>
        <dbReference type="EMBL" id="TNN62971.1"/>
    </source>
</evidence>
<keyword evidence="1" id="KW-0472">Membrane</keyword>
<proteinExistence type="predicted"/>
<reference evidence="2 3" key="1">
    <citation type="submission" date="2019-03" db="EMBL/GenBank/DDBJ databases">
        <title>First draft genome of Liparis tanakae, snailfish: a comprehensive survey of snailfish specific genes.</title>
        <authorList>
            <person name="Kim W."/>
            <person name="Song I."/>
            <person name="Jeong J.-H."/>
            <person name="Kim D."/>
            <person name="Kim S."/>
            <person name="Ryu S."/>
            <person name="Song J.Y."/>
            <person name="Lee S.K."/>
        </authorList>
    </citation>
    <scope>NUCLEOTIDE SEQUENCE [LARGE SCALE GENOMIC DNA]</scope>
    <source>
        <tissue evidence="2">Muscle</tissue>
    </source>
</reference>
<keyword evidence="1" id="KW-1133">Transmembrane helix</keyword>
<keyword evidence="3" id="KW-1185">Reference proteome</keyword>
<dbReference type="EMBL" id="SRLO01000282">
    <property type="protein sequence ID" value="TNN62971.1"/>
    <property type="molecule type" value="Genomic_DNA"/>
</dbReference>
<evidence type="ECO:0000256" key="1">
    <source>
        <dbReference type="SAM" id="Phobius"/>
    </source>
</evidence>
<keyword evidence="1" id="KW-0812">Transmembrane</keyword>
<dbReference type="AlphaFoldDB" id="A0A4Z2HBG6"/>
<protein>
    <submittedName>
        <fullName evidence="2">Uncharacterized protein</fullName>
    </submittedName>
</protein>
<accession>A0A4Z2HBG6</accession>
<feature type="transmembrane region" description="Helical" evidence="1">
    <location>
        <begin position="43"/>
        <end position="66"/>
    </location>
</feature>
<name>A0A4Z2HBG6_9TELE</name>
<comment type="caution">
    <text evidence="2">The sequence shown here is derived from an EMBL/GenBank/DDBJ whole genome shotgun (WGS) entry which is preliminary data.</text>
</comment>
<dbReference type="Proteomes" id="UP000314294">
    <property type="component" value="Unassembled WGS sequence"/>
</dbReference>
<sequence>MEQATAGLDLELYAGNIYAGPEGIGPRVKEILPDSRTGRPLGYHQLCALVLVTPLVMGLLPASVSVRRRQQPADHRRRLFNSPPPLMGVVQVALARTRSLQDEKS</sequence>
<organism evidence="2 3">
    <name type="scientific">Liparis tanakae</name>
    <name type="common">Tanaka's snailfish</name>
    <dbReference type="NCBI Taxonomy" id="230148"/>
    <lineage>
        <taxon>Eukaryota</taxon>
        <taxon>Metazoa</taxon>
        <taxon>Chordata</taxon>
        <taxon>Craniata</taxon>
        <taxon>Vertebrata</taxon>
        <taxon>Euteleostomi</taxon>
        <taxon>Actinopterygii</taxon>
        <taxon>Neopterygii</taxon>
        <taxon>Teleostei</taxon>
        <taxon>Neoteleostei</taxon>
        <taxon>Acanthomorphata</taxon>
        <taxon>Eupercaria</taxon>
        <taxon>Perciformes</taxon>
        <taxon>Cottioidei</taxon>
        <taxon>Cottales</taxon>
        <taxon>Liparidae</taxon>
        <taxon>Liparis</taxon>
    </lineage>
</organism>
<evidence type="ECO:0000313" key="3">
    <source>
        <dbReference type="Proteomes" id="UP000314294"/>
    </source>
</evidence>